<comment type="caution">
    <text evidence="2">The sequence shown here is derived from an EMBL/GenBank/DDBJ whole genome shotgun (WGS) entry which is preliminary data.</text>
</comment>
<dbReference type="EMBL" id="AWXU01000020">
    <property type="protein sequence ID" value="KFN50470.1"/>
    <property type="molecule type" value="Genomic_DNA"/>
</dbReference>
<dbReference type="Proteomes" id="UP000029391">
    <property type="component" value="Unassembled WGS sequence"/>
</dbReference>
<evidence type="ECO:0000313" key="2">
    <source>
        <dbReference type="EMBL" id="KFN50470.1"/>
    </source>
</evidence>
<sequence>MPPTAPPRSTTASTILLGNVRQQFGAFGIAAGCGRFPPLALLNQFLAAGRDPERGDDGGAWSPFELSPDDYAIVLTGWLATHPDTVVDDLGAQTWPDWVAALHRRVAGTEDWSESAAAAIASADTASAAPVLPETIAARALAGSVPAAQGNGSDALSSRDRGRLFVECPCCRTRTVPVWRKLVPVAGGACIACHRKWRFSRVALPLAAATVLALVVFLIAGHPSLATLRLVLAVTFVALFASLLALPLRKPR</sequence>
<proteinExistence type="predicted"/>
<dbReference type="eggNOG" id="ENOG50340E5">
    <property type="taxonomic scope" value="Bacteria"/>
</dbReference>
<organism evidence="2 3">
    <name type="scientific">Arenimonas composti TR7-09 = DSM 18010</name>
    <dbReference type="NCBI Taxonomy" id="1121013"/>
    <lineage>
        <taxon>Bacteria</taxon>
        <taxon>Pseudomonadati</taxon>
        <taxon>Pseudomonadota</taxon>
        <taxon>Gammaproteobacteria</taxon>
        <taxon>Lysobacterales</taxon>
        <taxon>Lysobacteraceae</taxon>
        <taxon>Arenimonas</taxon>
    </lineage>
</organism>
<reference evidence="2 3" key="1">
    <citation type="submission" date="2013-09" db="EMBL/GenBank/DDBJ databases">
        <title>Genome sequencing of Arenimonas composti.</title>
        <authorList>
            <person name="Chen F."/>
            <person name="Wang G."/>
        </authorList>
    </citation>
    <scope>NUCLEOTIDE SEQUENCE [LARGE SCALE GENOMIC DNA]</scope>
    <source>
        <strain evidence="2 3">TR7-09</strain>
    </source>
</reference>
<gene>
    <name evidence="2" type="ORF">P873_07345</name>
</gene>
<keyword evidence="1" id="KW-0812">Transmembrane</keyword>
<keyword evidence="3" id="KW-1185">Reference proteome</keyword>
<feature type="transmembrane region" description="Helical" evidence="1">
    <location>
        <begin position="226"/>
        <end position="246"/>
    </location>
</feature>
<dbReference type="RefSeq" id="WP_051239454.1">
    <property type="nucleotide sequence ID" value="NZ_AUFF01000001.1"/>
</dbReference>
<dbReference type="OrthoDB" id="2084057at2"/>
<evidence type="ECO:0000256" key="1">
    <source>
        <dbReference type="SAM" id="Phobius"/>
    </source>
</evidence>
<dbReference type="STRING" id="1121013.GCA_000426365_00831"/>
<feature type="transmembrane region" description="Helical" evidence="1">
    <location>
        <begin position="202"/>
        <end position="220"/>
    </location>
</feature>
<protein>
    <submittedName>
        <fullName evidence="2">Uncharacterized protein</fullName>
    </submittedName>
</protein>
<dbReference type="AlphaFoldDB" id="A0A091C1I8"/>
<accession>A0A091C1I8</accession>
<evidence type="ECO:0000313" key="3">
    <source>
        <dbReference type="Proteomes" id="UP000029391"/>
    </source>
</evidence>
<name>A0A091C1I8_9GAMM</name>
<keyword evidence="1" id="KW-0472">Membrane</keyword>
<keyword evidence="1" id="KW-1133">Transmembrane helix</keyword>